<comment type="similarity">
    <text evidence="3">Belongs to the mitochondrion-specific ribosomal protein mL50 family.</text>
</comment>
<reference evidence="17 18" key="1">
    <citation type="submission" date="2016-10" db="EMBL/GenBank/DDBJ databases">
        <authorList>
            <person name="Varghese N."/>
        </authorList>
    </citation>
    <scope>NUCLEOTIDE SEQUENCE [LARGE SCALE GENOMIC DNA]</scope>
</reference>
<name>A0A1Y6LBZ5_ZYMTR</name>
<keyword evidence="6" id="KW-0645">Protease</keyword>
<dbReference type="GO" id="GO:0006508">
    <property type="term" value="P:proteolysis"/>
    <property type="evidence" value="ECO:0007669"/>
    <property type="project" value="UniProtKB-KW"/>
</dbReference>
<evidence type="ECO:0000256" key="3">
    <source>
        <dbReference type="ARBA" id="ARBA00008860"/>
    </source>
</evidence>
<keyword evidence="10" id="KW-0689">Ribosomal protein</keyword>
<dbReference type="FunFam" id="3.40.50.1820:FF:000028">
    <property type="entry name" value="S9 family peptidase"/>
    <property type="match status" value="1"/>
</dbReference>
<dbReference type="InterPro" id="IPR029058">
    <property type="entry name" value="AB_hydrolase_fold"/>
</dbReference>
<dbReference type="GO" id="GO:0005576">
    <property type="term" value="C:extracellular region"/>
    <property type="evidence" value="ECO:0007669"/>
    <property type="project" value="UniProtKB-SubCell"/>
</dbReference>
<evidence type="ECO:0000259" key="16">
    <source>
        <dbReference type="Pfam" id="PF00326"/>
    </source>
</evidence>
<evidence type="ECO:0000256" key="13">
    <source>
        <dbReference type="ARBA" id="ARBA00023274"/>
    </source>
</evidence>
<dbReference type="PANTHER" id="PTHR42776:SF11">
    <property type="entry name" value="DIPEPTIDYL-PEPTIDASE 5-RELATED"/>
    <property type="match status" value="1"/>
</dbReference>
<keyword evidence="5" id="KW-0964">Secreted</keyword>
<dbReference type="InterPro" id="IPR018305">
    <property type="entry name" value="Ribosomal_m50"/>
</dbReference>
<evidence type="ECO:0000313" key="17">
    <source>
        <dbReference type="EMBL" id="SMY20840.1"/>
    </source>
</evidence>
<evidence type="ECO:0000256" key="7">
    <source>
        <dbReference type="ARBA" id="ARBA00022729"/>
    </source>
</evidence>
<dbReference type="Pfam" id="PF10501">
    <property type="entry name" value="Ribosomal_L50"/>
    <property type="match status" value="1"/>
</dbReference>
<dbReference type="GO" id="GO:0005840">
    <property type="term" value="C:ribosome"/>
    <property type="evidence" value="ECO:0007669"/>
    <property type="project" value="UniProtKB-KW"/>
</dbReference>
<proteinExistence type="inferred from homology"/>
<dbReference type="Gene3D" id="3.40.50.1820">
    <property type="entry name" value="alpha/beta hydrolase"/>
    <property type="match status" value="1"/>
</dbReference>
<dbReference type="GO" id="GO:1990904">
    <property type="term" value="C:ribonucleoprotein complex"/>
    <property type="evidence" value="ECO:0007669"/>
    <property type="project" value="UniProtKB-KW"/>
</dbReference>
<keyword evidence="12" id="KW-0325">Glycoprotein</keyword>
<dbReference type="InterPro" id="IPR011042">
    <property type="entry name" value="6-blade_b-propeller_TolB-like"/>
</dbReference>
<comment type="similarity">
    <text evidence="4">Belongs to the peptidase S9C family.</text>
</comment>
<evidence type="ECO:0000256" key="9">
    <source>
        <dbReference type="ARBA" id="ARBA00022825"/>
    </source>
</evidence>
<keyword evidence="11" id="KW-0496">Mitochondrion</keyword>
<evidence type="ECO:0000256" key="1">
    <source>
        <dbReference type="ARBA" id="ARBA00004173"/>
    </source>
</evidence>
<evidence type="ECO:0000313" key="18">
    <source>
        <dbReference type="Proteomes" id="UP000215453"/>
    </source>
</evidence>
<evidence type="ECO:0000256" key="12">
    <source>
        <dbReference type="ARBA" id="ARBA00023180"/>
    </source>
</evidence>
<accession>A0A1Y6LBZ5</accession>
<keyword evidence="13" id="KW-0687">Ribonucleoprotein</keyword>
<sequence length="1002" mass="110991">MRNVRVARQALSLASDSARKDYICRACLAQASRQYHATTPRHADKPFYERIQSALFGSKESKRADELREAARQKQLETAKGEGPETAIKTRRDGDVVYEIADIVDPTTHEDYIVANRWDGLETVGGETWVKQRADQGEQYTGFMPRRRAQLTDEDWQALLNSVAAEVLALQKAGRDVLEVCAGEQSGDGATVKDHLQRANASGATEQISLQLDDPKVKLAIMKRTMQLTGRRLPDLAISNAKTLDGLYNAFKMKVPAKKLYNAEELDLLKHTQNVQVLGRRRTVVDREKAVGRWKLIEEELEIRDLPLFGSKQMLSAPRYSSAVPNPSGEWAVYSSTNYSFESHKQSLTWKLLHLSTGEISDLRLSAAASEIVWVGPTDTSVLYLNSTNDQAPGGVTLWTADMAQSPLQRTLVASLPAPYAGLKATRTPSGDINFIVNCLAYANNGSAYNPKLASTPSHTGRLYDNAFVRHWNTYIAQERYAVFSGTLINGSSLKGEMTNLLRGMEAAVTRPETPVQPNRKASDYDLSPDGSHVVFLTKAPELPKANYAASYLYLVPHDGSAVAQTLNGPGSTAPEAAKGASGAPLWSPDGTQIVYFQRDSVGDEADRRKIYVFDVESKEITPVAGDWDVSPMDIKWSPSSDHLYVAADYIASTKLFILPTDAAADHVADNITDITTVLDFYVLPSGEVLITANAVWASFLLYTVSPTGETKYFYKSNERDPELAGLGPDDFASFWYSGTLGDKQQAIIVKPEGFDPSKVYSLVLQIHGGPQGYAGNTWSTRWNLRTWADQGYVVVSPNPTGSTSYGQNLTDRIQGQWGGWAYEDLINAHKYACDNLAYIDCSNAVAVGGSYGGYMTNWMQGHDFGRKFKALVSHDGVASTYSLYSSDELYFMSANMNGTLWDPESRPNYAAWDPLTHANNFSTPQFIVHSELDYRLPISEGISMFNVLQTRGVPSRFLSFPDEGHFVLNRENSLFWHNEIFNWINHWTGKIDSLDDNAITQ</sequence>
<comment type="subcellular location">
    <subcellularLocation>
        <location evidence="1">Mitochondrion</location>
    </subcellularLocation>
    <subcellularLocation>
        <location evidence="2">Secreted</location>
    </subcellularLocation>
</comment>
<dbReference type="SUPFAM" id="SSF82171">
    <property type="entry name" value="DPP6 N-terminal domain-like"/>
    <property type="match status" value="1"/>
</dbReference>
<dbReference type="GO" id="GO:0005739">
    <property type="term" value="C:mitochondrion"/>
    <property type="evidence" value="ECO:0007669"/>
    <property type="project" value="UniProtKB-SubCell"/>
</dbReference>
<dbReference type="Gene3D" id="2.120.10.30">
    <property type="entry name" value="TolB, C-terminal domain"/>
    <property type="match status" value="1"/>
</dbReference>
<organism evidence="17 18">
    <name type="scientific">Zymoseptoria tritici ST99CH_1A5</name>
    <dbReference type="NCBI Taxonomy" id="1276529"/>
    <lineage>
        <taxon>Eukaryota</taxon>
        <taxon>Fungi</taxon>
        <taxon>Dikarya</taxon>
        <taxon>Ascomycota</taxon>
        <taxon>Pezizomycotina</taxon>
        <taxon>Dothideomycetes</taxon>
        <taxon>Dothideomycetidae</taxon>
        <taxon>Mycosphaerellales</taxon>
        <taxon>Mycosphaerellaceae</taxon>
        <taxon>Zymoseptoria</taxon>
    </lineage>
</organism>
<dbReference type="Pfam" id="PF00326">
    <property type="entry name" value="Peptidase_S9"/>
    <property type="match status" value="1"/>
</dbReference>
<evidence type="ECO:0000256" key="15">
    <source>
        <dbReference type="ARBA" id="ARBA00035183"/>
    </source>
</evidence>
<feature type="domain" description="Peptidase S9 prolyl oligopeptidase catalytic" evidence="16">
    <location>
        <begin position="779"/>
        <end position="990"/>
    </location>
</feature>
<dbReference type="AlphaFoldDB" id="A0A1Y6LBZ5"/>
<evidence type="ECO:0000256" key="6">
    <source>
        <dbReference type="ARBA" id="ARBA00022670"/>
    </source>
</evidence>
<keyword evidence="8" id="KW-0378">Hydrolase</keyword>
<evidence type="ECO:0000256" key="11">
    <source>
        <dbReference type="ARBA" id="ARBA00023128"/>
    </source>
</evidence>
<evidence type="ECO:0000256" key="5">
    <source>
        <dbReference type="ARBA" id="ARBA00022525"/>
    </source>
</evidence>
<protein>
    <recommendedName>
        <fullName evidence="15">Large ribosomal subunit protein mL50</fullName>
    </recommendedName>
    <alternativeName>
        <fullName evidence="14">Dipeptidyl-peptidase V</fullName>
    </alternativeName>
</protein>
<dbReference type="PANTHER" id="PTHR42776">
    <property type="entry name" value="SERINE PEPTIDASE S9 FAMILY MEMBER"/>
    <property type="match status" value="1"/>
</dbReference>
<evidence type="ECO:0000256" key="8">
    <source>
        <dbReference type="ARBA" id="ARBA00022801"/>
    </source>
</evidence>
<dbReference type="Proteomes" id="UP000215453">
    <property type="component" value="Chromosome 2"/>
</dbReference>
<evidence type="ECO:0000256" key="2">
    <source>
        <dbReference type="ARBA" id="ARBA00004613"/>
    </source>
</evidence>
<evidence type="ECO:0000256" key="14">
    <source>
        <dbReference type="ARBA" id="ARBA00032829"/>
    </source>
</evidence>
<gene>
    <name evidence="17" type="ORF">ZT1A5_G2276</name>
</gene>
<dbReference type="GO" id="GO:0004252">
    <property type="term" value="F:serine-type endopeptidase activity"/>
    <property type="evidence" value="ECO:0007669"/>
    <property type="project" value="TreeGrafter"/>
</dbReference>
<keyword evidence="7" id="KW-0732">Signal</keyword>
<evidence type="ECO:0000256" key="4">
    <source>
        <dbReference type="ARBA" id="ARBA00010040"/>
    </source>
</evidence>
<dbReference type="EMBL" id="LT882677">
    <property type="protein sequence ID" value="SMY20840.1"/>
    <property type="molecule type" value="Genomic_DNA"/>
</dbReference>
<dbReference type="InterPro" id="IPR001375">
    <property type="entry name" value="Peptidase_S9_cat"/>
</dbReference>
<dbReference type="SUPFAM" id="SSF53474">
    <property type="entry name" value="alpha/beta-Hydrolases"/>
    <property type="match status" value="1"/>
</dbReference>
<keyword evidence="9" id="KW-0720">Serine protease</keyword>
<evidence type="ECO:0000256" key="10">
    <source>
        <dbReference type="ARBA" id="ARBA00022980"/>
    </source>
</evidence>